<dbReference type="InterPro" id="IPR020846">
    <property type="entry name" value="MFS_dom"/>
</dbReference>
<protein>
    <submittedName>
        <fullName evidence="9">MFS transporter</fullName>
    </submittedName>
</protein>
<evidence type="ECO:0000256" key="7">
    <source>
        <dbReference type="SAM" id="Phobius"/>
    </source>
</evidence>
<feature type="transmembrane region" description="Helical" evidence="7">
    <location>
        <begin position="77"/>
        <end position="99"/>
    </location>
</feature>
<evidence type="ECO:0000313" key="10">
    <source>
        <dbReference type="Proteomes" id="UP001500301"/>
    </source>
</evidence>
<keyword evidence="10" id="KW-1185">Reference proteome</keyword>
<organism evidence="9 10">
    <name type="scientific">Nocardioides daeguensis</name>
    <dbReference type="NCBI Taxonomy" id="908359"/>
    <lineage>
        <taxon>Bacteria</taxon>
        <taxon>Bacillati</taxon>
        <taxon>Actinomycetota</taxon>
        <taxon>Actinomycetes</taxon>
        <taxon>Propionibacteriales</taxon>
        <taxon>Nocardioidaceae</taxon>
        <taxon>Nocardioides</taxon>
    </lineage>
</organism>
<name>A0ABP6VG05_9ACTN</name>
<feature type="transmembrane region" description="Helical" evidence="7">
    <location>
        <begin position="167"/>
        <end position="187"/>
    </location>
</feature>
<dbReference type="CDD" id="cd06173">
    <property type="entry name" value="MFS_MefA_like"/>
    <property type="match status" value="1"/>
</dbReference>
<evidence type="ECO:0000256" key="1">
    <source>
        <dbReference type="ARBA" id="ARBA00004651"/>
    </source>
</evidence>
<feature type="transmembrane region" description="Helical" evidence="7">
    <location>
        <begin position="309"/>
        <end position="330"/>
    </location>
</feature>
<feature type="compositionally biased region" description="Polar residues" evidence="6">
    <location>
        <begin position="409"/>
        <end position="420"/>
    </location>
</feature>
<feature type="transmembrane region" description="Helical" evidence="7">
    <location>
        <begin position="342"/>
        <end position="358"/>
    </location>
</feature>
<evidence type="ECO:0000256" key="3">
    <source>
        <dbReference type="ARBA" id="ARBA00022692"/>
    </source>
</evidence>
<proteinExistence type="predicted"/>
<feature type="domain" description="Major facilitator superfamily (MFS) profile" evidence="8">
    <location>
        <begin position="2"/>
        <end position="400"/>
    </location>
</feature>
<dbReference type="Proteomes" id="UP001500301">
    <property type="component" value="Unassembled WGS sequence"/>
</dbReference>
<gene>
    <name evidence="9" type="ORF">GCM10022263_23540</name>
</gene>
<dbReference type="RefSeq" id="WP_218235657.1">
    <property type="nucleotide sequence ID" value="NZ_BAABBB010000012.1"/>
</dbReference>
<evidence type="ECO:0000256" key="5">
    <source>
        <dbReference type="ARBA" id="ARBA00023136"/>
    </source>
</evidence>
<evidence type="ECO:0000256" key="4">
    <source>
        <dbReference type="ARBA" id="ARBA00022989"/>
    </source>
</evidence>
<dbReference type="PANTHER" id="PTHR23513:SF11">
    <property type="entry name" value="STAPHYLOFERRIN A TRANSPORTER"/>
    <property type="match status" value="1"/>
</dbReference>
<evidence type="ECO:0000313" key="9">
    <source>
        <dbReference type="EMBL" id="GAA3534814.1"/>
    </source>
</evidence>
<feature type="transmembrane region" description="Helical" evidence="7">
    <location>
        <begin position="255"/>
        <end position="275"/>
    </location>
</feature>
<feature type="transmembrane region" description="Helical" evidence="7">
    <location>
        <begin position="220"/>
        <end position="243"/>
    </location>
</feature>
<reference evidence="10" key="1">
    <citation type="journal article" date="2019" name="Int. J. Syst. Evol. Microbiol.">
        <title>The Global Catalogue of Microorganisms (GCM) 10K type strain sequencing project: providing services to taxonomists for standard genome sequencing and annotation.</title>
        <authorList>
            <consortium name="The Broad Institute Genomics Platform"/>
            <consortium name="The Broad Institute Genome Sequencing Center for Infectious Disease"/>
            <person name="Wu L."/>
            <person name="Ma J."/>
        </authorList>
    </citation>
    <scope>NUCLEOTIDE SEQUENCE [LARGE SCALE GENOMIC DNA]</scope>
    <source>
        <strain evidence="10">JCM 17460</strain>
    </source>
</reference>
<keyword evidence="3 7" id="KW-0812">Transmembrane</keyword>
<feature type="region of interest" description="Disordered" evidence="6">
    <location>
        <begin position="398"/>
        <end position="420"/>
    </location>
</feature>
<dbReference type="EMBL" id="BAABBB010000012">
    <property type="protein sequence ID" value="GAA3534814.1"/>
    <property type="molecule type" value="Genomic_DNA"/>
</dbReference>
<feature type="transmembrane region" description="Helical" evidence="7">
    <location>
        <begin position="44"/>
        <end position="65"/>
    </location>
</feature>
<keyword evidence="2" id="KW-1003">Cell membrane</keyword>
<evidence type="ECO:0000256" key="6">
    <source>
        <dbReference type="SAM" id="MobiDB-lite"/>
    </source>
</evidence>
<evidence type="ECO:0000259" key="8">
    <source>
        <dbReference type="PROSITE" id="PS50850"/>
    </source>
</evidence>
<keyword evidence="4 7" id="KW-1133">Transmembrane helix</keyword>
<dbReference type="PROSITE" id="PS50850">
    <property type="entry name" value="MFS"/>
    <property type="match status" value="1"/>
</dbReference>
<dbReference type="PANTHER" id="PTHR23513">
    <property type="entry name" value="INTEGRAL MEMBRANE EFFLUX PROTEIN-RELATED"/>
    <property type="match status" value="1"/>
</dbReference>
<sequence>MRAGSGALAGFLAADAISLAGTRLSQIAVPWLVLTTTGSATRTGLVAFAGLLPLVLAQALCGPWIDRTGARRVAIGFDVASGVAVAAVPIAYAAGWLHFPVLLALVAVTGVLRGPSEAARHALVPSLVRHVGMSTERVTGLVGTTDRLSALVGAAVGGGLVAVLGPATALTVDAGSFLLCAAVLAVATRRVDRVRAEPQSGSSYLSELRGGWAVLRRDPVLLGMMVMVAVTNLLDQGYSAVLLPVWAEHAGGGPAAIGLLGACMGGAALVGSALATWRAERLPRFRTYVVGYLLAGAPRWIVLALGTPLWLVALVHVVAGLGAGFINPVLGAVQFERIPEEAMGRVSALSLAASWSLMPLGGLLAGLAVTGIGLSGGLLVLGAAYLLTTMAPVLSPDWRTIDDRPQPPAVSTNASTDARS</sequence>
<comment type="subcellular location">
    <subcellularLocation>
        <location evidence="1">Cell membrane</location>
        <topology evidence="1">Multi-pass membrane protein</topology>
    </subcellularLocation>
</comment>
<feature type="transmembrane region" description="Helical" evidence="7">
    <location>
        <begin position="287"/>
        <end position="303"/>
    </location>
</feature>
<comment type="caution">
    <text evidence="9">The sequence shown here is derived from an EMBL/GenBank/DDBJ whole genome shotgun (WGS) entry which is preliminary data.</text>
</comment>
<keyword evidence="5 7" id="KW-0472">Membrane</keyword>
<dbReference type="Pfam" id="PF07690">
    <property type="entry name" value="MFS_1"/>
    <property type="match status" value="1"/>
</dbReference>
<accession>A0ABP6VG05</accession>
<feature type="transmembrane region" description="Helical" evidence="7">
    <location>
        <begin position="364"/>
        <end position="387"/>
    </location>
</feature>
<dbReference type="InterPro" id="IPR011701">
    <property type="entry name" value="MFS"/>
</dbReference>
<evidence type="ECO:0000256" key="2">
    <source>
        <dbReference type="ARBA" id="ARBA00022475"/>
    </source>
</evidence>